<sequence length="75" mass="8194">MKQGTYLIAKTGIEFSTPGARGRKVKIKQGQRMVVTSPGYRNTESVMVDKAGKGHIGSGYLLDLSAINEFFTIED</sequence>
<keyword evidence="2" id="KW-1185">Reference proteome</keyword>
<evidence type="ECO:0000313" key="2">
    <source>
        <dbReference type="Proteomes" id="UP000601361"/>
    </source>
</evidence>
<dbReference type="Proteomes" id="UP000601361">
    <property type="component" value="Unassembled WGS sequence"/>
</dbReference>
<dbReference type="RefSeq" id="WP_188559758.1">
    <property type="nucleotide sequence ID" value="NZ_BMGS01000016.1"/>
</dbReference>
<name>A0ABQ1X5L5_9BACT</name>
<comment type="caution">
    <text evidence="1">The sequence shown here is derived from an EMBL/GenBank/DDBJ whole genome shotgun (WGS) entry which is preliminary data.</text>
</comment>
<reference evidence="2" key="1">
    <citation type="journal article" date="2019" name="Int. J. Syst. Evol. Microbiol.">
        <title>The Global Catalogue of Microorganisms (GCM) 10K type strain sequencing project: providing services to taxonomists for standard genome sequencing and annotation.</title>
        <authorList>
            <consortium name="The Broad Institute Genomics Platform"/>
            <consortium name="The Broad Institute Genome Sequencing Center for Infectious Disease"/>
            <person name="Wu L."/>
            <person name="Ma J."/>
        </authorList>
    </citation>
    <scope>NUCLEOTIDE SEQUENCE [LARGE SCALE GENOMIC DNA]</scope>
    <source>
        <strain evidence="2">CGMCC 1.12990</strain>
    </source>
</reference>
<protein>
    <submittedName>
        <fullName evidence="1">Uncharacterized protein</fullName>
    </submittedName>
</protein>
<accession>A0ABQ1X5L5</accession>
<organism evidence="1 2">
    <name type="scientific">Hymenobacter glacieicola</name>
    <dbReference type="NCBI Taxonomy" id="1562124"/>
    <lineage>
        <taxon>Bacteria</taxon>
        <taxon>Pseudomonadati</taxon>
        <taxon>Bacteroidota</taxon>
        <taxon>Cytophagia</taxon>
        <taxon>Cytophagales</taxon>
        <taxon>Hymenobacteraceae</taxon>
        <taxon>Hymenobacter</taxon>
    </lineage>
</organism>
<evidence type="ECO:0000313" key="1">
    <source>
        <dbReference type="EMBL" id="GGG61026.1"/>
    </source>
</evidence>
<dbReference type="EMBL" id="BMGS01000016">
    <property type="protein sequence ID" value="GGG61026.1"/>
    <property type="molecule type" value="Genomic_DNA"/>
</dbReference>
<proteinExistence type="predicted"/>
<gene>
    <name evidence="1" type="ORF">GCM10011378_41300</name>
</gene>